<gene>
    <name evidence="4" type="ORF">SERN_2470</name>
</gene>
<evidence type="ECO:0000259" key="3">
    <source>
        <dbReference type="Pfam" id="PF02709"/>
    </source>
</evidence>
<dbReference type="InterPro" id="IPR050834">
    <property type="entry name" value="Glycosyltransf_2"/>
</dbReference>
<protein>
    <recommendedName>
        <fullName evidence="6">Glycosyltransferase</fullName>
    </recommendedName>
</protein>
<dbReference type="Pfam" id="PF00535">
    <property type="entry name" value="Glycos_transf_2"/>
    <property type="match status" value="1"/>
</dbReference>
<dbReference type="GO" id="GO:0016740">
    <property type="term" value="F:transferase activity"/>
    <property type="evidence" value="ECO:0007669"/>
    <property type="project" value="UniProtKB-KW"/>
</dbReference>
<dbReference type="InterPro" id="IPR001173">
    <property type="entry name" value="Glyco_trans_2-like"/>
</dbReference>
<dbReference type="AlphaFoldDB" id="A0A4Z1E563"/>
<feature type="domain" description="Glycosyltransferase 2-like" evidence="2">
    <location>
        <begin position="32"/>
        <end position="146"/>
    </location>
</feature>
<name>A0A4Z1E563_9MICO</name>
<dbReference type="InterPro" id="IPR029044">
    <property type="entry name" value="Nucleotide-diphossugar_trans"/>
</dbReference>
<reference evidence="4 5" key="1">
    <citation type="submission" date="2018-11" db="EMBL/GenBank/DDBJ databases">
        <title>Complete genome sequencing of the Actinobacteria Serinibacter sp. K3-2.</title>
        <authorList>
            <person name="Rakitin A.L."/>
            <person name="Beletsky A.V."/>
            <person name="Mardanov A.V."/>
            <person name="Ravin N.V."/>
            <person name="Gromova A.S."/>
            <person name="Filippova S.N."/>
            <person name="Gal'Chenko V.F."/>
        </authorList>
    </citation>
    <scope>NUCLEOTIDE SEQUENCE [LARGE SCALE GENOMIC DNA]</scope>
    <source>
        <strain evidence="4 5">K3-2</strain>
    </source>
</reference>
<organism evidence="4 5">
    <name type="scientific">Serinibacter arcticus</name>
    <dbReference type="NCBI Taxonomy" id="1655435"/>
    <lineage>
        <taxon>Bacteria</taxon>
        <taxon>Bacillati</taxon>
        <taxon>Actinomycetota</taxon>
        <taxon>Actinomycetes</taxon>
        <taxon>Micrococcales</taxon>
        <taxon>Beutenbergiaceae</taxon>
        <taxon>Serinibacter</taxon>
    </lineage>
</organism>
<dbReference type="Gene3D" id="3.90.550.10">
    <property type="entry name" value="Spore Coat Polysaccharide Biosynthesis Protein SpsA, Chain A"/>
    <property type="match status" value="1"/>
</dbReference>
<accession>A0A4Z1E563</accession>
<proteinExistence type="predicted"/>
<evidence type="ECO:0000259" key="2">
    <source>
        <dbReference type="Pfam" id="PF00535"/>
    </source>
</evidence>
<dbReference type="Pfam" id="PF02709">
    <property type="entry name" value="Glyco_transf_7C"/>
    <property type="match status" value="1"/>
</dbReference>
<dbReference type="InterPro" id="IPR027791">
    <property type="entry name" value="Galactosyl_T_C"/>
</dbReference>
<comment type="caution">
    <text evidence="4">The sequence shown here is derived from an EMBL/GenBank/DDBJ whole genome shotgun (WGS) entry which is preliminary data.</text>
</comment>
<dbReference type="RefSeq" id="WP_135850408.1">
    <property type="nucleotide sequence ID" value="NZ_RHPJ01000003.1"/>
</dbReference>
<keyword evidence="1" id="KW-0808">Transferase</keyword>
<evidence type="ECO:0000313" key="5">
    <source>
        <dbReference type="Proteomes" id="UP000297318"/>
    </source>
</evidence>
<dbReference type="SUPFAM" id="SSF53448">
    <property type="entry name" value="Nucleotide-diphospho-sugar transferases"/>
    <property type="match status" value="1"/>
</dbReference>
<dbReference type="PANTHER" id="PTHR43685">
    <property type="entry name" value="GLYCOSYLTRANSFERASE"/>
    <property type="match status" value="1"/>
</dbReference>
<sequence>MTLPPPFGRTVPGNRWDLVTADPAPTPTRTVSVVVAHYDQQRQLDRTLTALARQTYPAHLVEIVVADDGSPVPPRVPDGVRLVRQEDAGFRLAAARNLGVRHSTGELLCFLDADTAPEPDYLARLLRLPSALPEAVTVGRRRHADLREAAPQEALADAVARHPLPEPSWLAQAYRGSRDLLDADDRSYRHVIGAVIGCSRWFLEQIGGFDETFLAYGGEDWEWAHRAWAGGAVLAHVPDAVAWHDGPEWAERDEAGARAARAAKNAETLRLTTAIPVAGSRPFAVLTGGTDTRVVLERAHGAAQALVCVDSVLAALPHARVVVPPEVAGVFAADPRVSPAAAIDAPAGATPSPPLVTVHLGEPVRFTDPEVLGRAIAELRDDVATVALGEHVTVRSGRGTLRRGRWGEAAGWRDVARPPDGIVSLPDEPELAAYLGGWG</sequence>
<dbReference type="OrthoDB" id="4120491at2"/>
<evidence type="ECO:0008006" key="6">
    <source>
        <dbReference type="Google" id="ProtNLM"/>
    </source>
</evidence>
<evidence type="ECO:0000313" key="4">
    <source>
        <dbReference type="EMBL" id="TGO04877.1"/>
    </source>
</evidence>
<dbReference type="PANTHER" id="PTHR43685:SF3">
    <property type="entry name" value="SLR2126 PROTEIN"/>
    <property type="match status" value="1"/>
</dbReference>
<dbReference type="EMBL" id="RHPJ01000003">
    <property type="protein sequence ID" value="TGO04877.1"/>
    <property type="molecule type" value="Genomic_DNA"/>
</dbReference>
<evidence type="ECO:0000256" key="1">
    <source>
        <dbReference type="ARBA" id="ARBA00022679"/>
    </source>
</evidence>
<keyword evidence="5" id="KW-1185">Reference proteome</keyword>
<feature type="domain" description="Galactosyltransferase C-terminal" evidence="3">
    <location>
        <begin position="187"/>
        <end position="232"/>
    </location>
</feature>
<dbReference type="Proteomes" id="UP000297318">
    <property type="component" value="Unassembled WGS sequence"/>
</dbReference>